<dbReference type="Proteomes" id="UP000197138">
    <property type="component" value="Unassembled WGS sequence"/>
</dbReference>
<comment type="caution">
    <text evidence="3">The sequence shown here is derived from an EMBL/GenBank/DDBJ whole genome shotgun (WGS) entry which is preliminary data.</text>
</comment>
<feature type="coiled-coil region" evidence="1">
    <location>
        <begin position="257"/>
        <end position="284"/>
    </location>
</feature>
<feature type="compositionally biased region" description="Basic and acidic residues" evidence="2">
    <location>
        <begin position="73"/>
        <end position="114"/>
    </location>
</feature>
<reference evidence="4" key="1">
    <citation type="journal article" date="2017" name="Plant J.">
        <title>The pomegranate (Punica granatum L.) genome and the genomics of punicalagin biosynthesis.</title>
        <authorList>
            <person name="Qin G."/>
            <person name="Xu C."/>
            <person name="Ming R."/>
            <person name="Tang H."/>
            <person name="Guyot R."/>
            <person name="Kramer E.M."/>
            <person name="Hu Y."/>
            <person name="Yi X."/>
            <person name="Qi Y."/>
            <person name="Xu X."/>
            <person name="Gao Z."/>
            <person name="Pan H."/>
            <person name="Jian J."/>
            <person name="Tian Y."/>
            <person name="Yue Z."/>
            <person name="Xu Y."/>
        </authorList>
    </citation>
    <scope>NUCLEOTIDE SEQUENCE [LARGE SCALE GENOMIC DNA]</scope>
    <source>
        <strain evidence="4">cv. Dabenzi</strain>
    </source>
</reference>
<accession>A0A218W940</accession>
<evidence type="ECO:0000313" key="4">
    <source>
        <dbReference type="Proteomes" id="UP000197138"/>
    </source>
</evidence>
<feature type="region of interest" description="Disordered" evidence="2">
    <location>
        <begin position="1"/>
        <end position="130"/>
    </location>
</feature>
<evidence type="ECO:0000256" key="2">
    <source>
        <dbReference type="SAM" id="MobiDB-lite"/>
    </source>
</evidence>
<dbReference type="AlphaFoldDB" id="A0A218W940"/>
<dbReference type="EMBL" id="MTKT01004892">
    <property type="protein sequence ID" value="OWM69384.1"/>
    <property type="molecule type" value="Genomic_DNA"/>
</dbReference>
<keyword evidence="1" id="KW-0175">Coiled coil</keyword>
<proteinExistence type="predicted"/>
<name>A0A218W940_PUNGR</name>
<protein>
    <submittedName>
        <fullName evidence="3">Uncharacterized protein</fullName>
    </submittedName>
</protein>
<evidence type="ECO:0000313" key="3">
    <source>
        <dbReference type="EMBL" id="OWM69384.1"/>
    </source>
</evidence>
<gene>
    <name evidence="3" type="ORF">CDL15_Pgr006347</name>
</gene>
<evidence type="ECO:0000256" key="1">
    <source>
        <dbReference type="SAM" id="Coils"/>
    </source>
</evidence>
<organism evidence="3 4">
    <name type="scientific">Punica granatum</name>
    <name type="common">Pomegranate</name>
    <dbReference type="NCBI Taxonomy" id="22663"/>
    <lineage>
        <taxon>Eukaryota</taxon>
        <taxon>Viridiplantae</taxon>
        <taxon>Streptophyta</taxon>
        <taxon>Embryophyta</taxon>
        <taxon>Tracheophyta</taxon>
        <taxon>Spermatophyta</taxon>
        <taxon>Magnoliopsida</taxon>
        <taxon>eudicotyledons</taxon>
        <taxon>Gunneridae</taxon>
        <taxon>Pentapetalae</taxon>
        <taxon>rosids</taxon>
        <taxon>malvids</taxon>
        <taxon>Myrtales</taxon>
        <taxon>Lythraceae</taxon>
        <taxon>Punica</taxon>
    </lineage>
</organism>
<sequence>MASSGNPLKDSGKSPIKGNAPRTVSSSYLDMLKNRLSSLQAQYSAHEDTDKSSKASTRRASEAKPTPVSIEELSVKKAAEKKRDAPKPSLEQKGKSDENKGAKPTAVEREKKTIESGPPGTSKGKAVEQTSIGPKTVSKTITSEPLIRTQAKEWSGHAQPAESAHPYTSSSCDKEITALEWVTKEDLVEFPKDWINSKNTHWARNYPQVIGQASSLLYTPGTKNFFESKDETRFFSVAKAITLQKYKAKLCRANEALKKVESELLATKETLAQKELEVNSLDRNWSIFEKLKRKLKLGEKDGTLVDYEIGSL</sequence>